<reference evidence="1 2" key="2">
    <citation type="journal article" date="2016" name="Genome Announc.">
        <title>Complete Genome Sequence of Sphingopyxis macrogoltabida Strain 203N (NBRC 111659), a Polyethylene Glycol Degrader.</title>
        <authorList>
            <person name="Ohtsubo Y."/>
            <person name="Nonoyama S."/>
            <person name="Nagata Y."/>
            <person name="Numata M."/>
            <person name="Tsuchikane K."/>
            <person name="Hosoyama A."/>
            <person name="Yamazoe A."/>
            <person name="Tsuda M."/>
            <person name="Fujita N."/>
            <person name="Kawai F."/>
        </authorList>
    </citation>
    <scope>NUCLEOTIDE SEQUENCE [LARGE SCALE GENOMIC DNA]</scope>
    <source>
        <strain evidence="1 2">203N</strain>
    </source>
</reference>
<dbReference type="AlphaFoldDB" id="A0AAC9AVD9"/>
<reference evidence="2" key="1">
    <citation type="submission" date="2015-11" db="EMBL/GenBank/DDBJ databases">
        <title>Complete genome sequence of a polyethylene-glycol degrader Sphingopyxis macrogoltabida 203N (NBRC 111659).</title>
        <authorList>
            <person name="Yoshiyuki O."/>
            <person name="Shouta N."/>
            <person name="Nagata Y."/>
            <person name="Numata M."/>
            <person name="Tsuchikane K."/>
            <person name="Hosoyama A."/>
            <person name="Yamazoe A."/>
            <person name="Tsuda M."/>
            <person name="Fujita N."/>
            <person name="Kawai F."/>
        </authorList>
    </citation>
    <scope>NUCLEOTIDE SEQUENCE [LARGE SCALE GENOMIC DNA]</scope>
    <source>
        <strain evidence="2">203N</strain>
    </source>
</reference>
<proteinExistence type="predicted"/>
<evidence type="ECO:0000313" key="1">
    <source>
        <dbReference type="EMBL" id="AMU90002.1"/>
    </source>
</evidence>
<dbReference type="RefSeq" id="WP_145923444.1">
    <property type="nucleotide sequence ID" value="NZ_CP009429.1"/>
</dbReference>
<protein>
    <submittedName>
        <fullName evidence="1">Phage transcriptional regulator, AlpA</fullName>
    </submittedName>
</protein>
<accession>A0AAC9AVD9</accession>
<dbReference type="KEGG" id="smaz:LH19_06550"/>
<keyword evidence="2" id="KW-1185">Reference proteome</keyword>
<name>A0AAC9AVD9_SPHMC</name>
<dbReference type="Proteomes" id="UP000076088">
    <property type="component" value="Chromosome"/>
</dbReference>
<organism evidence="1 2">
    <name type="scientific">Sphingopyxis macrogoltabida</name>
    <name type="common">Sphingomonas macrogoltabidus</name>
    <dbReference type="NCBI Taxonomy" id="33050"/>
    <lineage>
        <taxon>Bacteria</taxon>
        <taxon>Pseudomonadati</taxon>
        <taxon>Pseudomonadota</taxon>
        <taxon>Alphaproteobacteria</taxon>
        <taxon>Sphingomonadales</taxon>
        <taxon>Sphingomonadaceae</taxon>
        <taxon>Sphingopyxis</taxon>
    </lineage>
</organism>
<evidence type="ECO:0000313" key="2">
    <source>
        <dbReference type="Proteomes" id="UP000076088"/>
    </source>
</evidence>
<sequence>MTISSKPWLGISPTGPLLRAKDAAEYVACSKAHFFTQIEKGILPPLIHIDPECRARGVPKPWLDAVIAERAAATLDASA</sequence>
<dbReference type="EMBL" id="CP013344">
    <property type="protein sequence ID" value="AMU90002.1"/>
    <property type="molecule type" value="Genomic_DNA"/>
</dbReference>
<gene>
    <name evidence="1" type="ORF">ATM17_13240</name>
</gene>